<dbReference type="Pfam" id="PF02803">
    <property type="entry name" value="Thiolase_C"/>
    <property type="match status" value="1"/>
</dbReference>
<dbReference type="GO" id="GO:0003985">
    <property type="term" value="F:acetyl-CoA C-acetyltransferase activity"/>
    <property type="evidence" value="ECO:0007669"/>
    <property type="project" value="UniProtKB-EC"/>
</dbReference>
<dbReference type="PROSITE" id="PS00098">
    <property type="entry name" value="THIOLASE_1"/>
    <property type="match status" value="1"/>
</dbReference>
<dbReference type="RefSeq" id="WP_369287601.1">
    <property type="nucleotide sequence ID" value="NZ_JBFTEG010000007.1"/>
</dbReference>
<dbReference type="InterPro" id="IPR020616">
    <property type="entry name" value="Thiolase_N"/>
</dbReference>
<dbReference type="InterPro" id="IPR020610">
    <property type="entry name" value="Thiolase_AS"/>
</dbReference>
<keyword evidence="8" id="KW-1185">Reference proteome</keyword>
<dbReference type="PROSITE" id="PS00737">
    <property type="entry name" value="THIOLASE_2"/>
    <property type="match status" value="1"/>
</dbReference>
<feature type="domain" description="Thiolase N-terminal" evidence="5">
    <location>
        <begin position="4"/>
        <end position="262"/>
    </location>
</feature>
<evidence type="ECO:0000256" key="2">
    <source>
        <dbReference type="ARBA" id="ARBA00022679"/>
    </source>
</evidence>
<keyword evidence="3 4" id="KW-0012">Acyltransferase</keyword>
<gene>
    <name evidence="7" type="ORF">AB5S05_11210</name>
</gene>
<feature type="domain" description="Thiolase C-terminal" evidence="6">
    <location>
        <begin position="271"/>
        <end position="392"/>
    </location>
</feature>
<dbReference type="InterPro" id="IPR016039">
    <property type="entry name" value="Thiolase-like"/>
</dbReference>
<protein>
    <submittedName>
        <fullName evidence="7">Acetyl-CoA C-acetyltransferase</fullName>
        <ecNumber evidence="7">2.3.1.9</ecNumber>
    </submittedName>
</protein>
<comment type="similarity">
    <text evidence="1 4">Belongs to the thiolase-like superfamily. Thiolase family.</text>
</comment>
<evidence type="ECO:0000259" key="6">
    <source>
        <dbReference type="Pfam" id="PF02803"/>
    </source>
</evidence>
<reference evidence="7 8" key="1">
    <citation type="submission" date="2024-07" db="EMBL/GenBank/DDBJ databases">
        <authorList>
            <person name="Li M."/>
        </authorList>
    </citation>
    <scope>NUCLEOTIDE SEQUENCE [LARGE SCALE GENOMIC DNA]</scope>
    <source>
        <strain evidence="7 8">25A3E</strain>
    </source>
</reference>
<sequence length="393" mass="40307">MNDVVIVAATRTAIGSFQGALSTLTAVELGAAVIRQLLAQAGVQPGAIDEVILGQVLTAGCGQNPARQAAIKAGLPHAVPALTLNKVCGSGLKAVHLAAQAIRCGDAELVIAGGQESMSLAPYVLAKARTGLRMGHAELLDSMIQDGLWDAFNDYHMGVTAENLAARYGIGREQQDAFAAASQQKAAAAIEAGHFRAEITPIQIAQRKGEPLVVDTDEQPRGQTTLDSLGKLRAAFSKDGSVTAGNASSLNDGAAVVLLASAKKAAELGLPIMARIKAYASAGVDPAVMGIGPVEATRRCLAKAGWDIGQLDRVEANEAFAVQALSVNQELGWDAAKINVNGGAIALGHPIGASGCRILVTLLHELQRSDLSKGLATLCIGGGQGVALAVERE</sequence>
<keyword evidence="2 4" id="KW-0808">Transferase</keyword>
<evidence type="ECO:0000313" key="8">
    <source>
        <dbReference type="Proteomes" id="UP001560296"/>
    </source>
</evidence>
<proteinExistence type="inferred from homology"/>
<dbReference type="Gene3D" id="3.40.47.10">
    <property type="match status" value="2"/>
</dbReference>
<dbReference type="Pfam" id="PF00108">
    <property type="entry name" value="Thiolase_N"/>
    <property type="match status" value="1"/>
</dbReference>
<name>A0ABV3YU68_9PSED</name>
<dbReference type="SUPFAM" id="SSF53901">
    <property type="entry name" value="Thiolase-like"/>
    <property type="match status" value="2"/>
</dbReference>
<dbReference type="PANTHER" id="PTHR18919">
    <property type="entry name" value="ACETYL-COA C-ACYLTRANSFERASE"/>
    <property type="match status" value="1"/>
</dbReference>
<dbReference type="NCBIfam" id="NF004206">
    <property type="entry name" value="PRK05656.1"/>
    <property type="match status" value="1"/>
</dbReference>
<evidence type="ECO:0000256" key="3">
    <source>
        <dbReference type="ARBA" id="ARBA00023315"/>
    </source>
</evidence>
<dbReference type="Proteomes" id="UP001560296">
    <property type="component" value="Unassembled WGS sequence"/>
</dbReference>
<dbReference type="InterPro" id="IPR020615">
    <property type="entry name" value="Thiolase_acyl_enz_int_AS"/>
</dbReference>
<dbReference type="PIRSF" id="PIRSF000429">
    <property type="entry name" value="Ac-CoA_Ac_transf"/>
    <property type="match status" value="1"/>
</dbReference>
<comment type="caution">
    <text evidence="7">The sequence shown here is derived from an EMBL/GenBank/DDBJ whole genome shotgun (WGS) entry which is preliminary data.</text>
</comment>
<dbReference type="EC" id="2.3.1.9" evidence="7"/>
<dbReference type="InterPro" id="IPR020613">
    <property type="entry name" value="Thiolase_CS"/>
</dbReference>
<evidence type="ECO:0000256" key="1">
    <source>
        <dbReference type="ARBA" id="ARBA00010982"/>
    </source>
</evidence>
<dbReference type="EMBL" id="JBFTEG010000007">
    <property type="protein sequence ID" value="MEX6502634.1"/>
    <property type="molecule type" value="Genomic_DNA"/>
</dbReference>
<evidence type="ECO:0000313" key="7">
    <source>
        <dbReference type="EMBL" id="MEX6502634.1"/>
    </source>
</evidence>
<organism evidence="7 8">
    <name type="scientific">Pseudomonas zhanjiangensis</name>
    <dbReference type="NCBI Taxonomy" id="3239015"/>
    <lineage>
        <taxon>Bacteria</taxon>
        <taxon>Pseudomonadati</taxon>
        <taxon>Pseudomonadota</taxon>
        <taxon>Gammaproteobacteria</taxon>
        <taxon>Pseudomonadales</taxon>
        <taxon>Pseudomonadaceae</taxon>
        <taxon>Pseudomonas</taxon>
    </lineage>
</organism>
<dbReference type="PANTHER" id="PTHR18919:SF107">
    <property type="entry name" value="ACETYL-COA ACETYLTRANSFERASE, CYTOSOLIC"/>
    <property type="match status" value="1"/>
</dbReference>
<dbReference type="InterPro" id="IPR002155">
    <property type="entry name" value="Thiolase"/>
</dbReference>
<dbReference type="NCBIfam" id="TIGR01930">
    <property type="entry name" value="AcCoA-C-Actrans"/>
    <property type="match status" value="1"/>
</dbReference>
<dbReference type="CDD" id="cd00751">
    <property type="entry name" value="thiolase"/>
    <property type="match status" value="1"/>
</dbReference>
<evidence type="ECO:0000259" key="5">
    <source>
        <dbReference type="Pfam" id="PF00108"/>
    </source>
</evidence>
<dbReference type="PROSITE" id="PS00099">
    <property type="entry name" value="THIOLASE_3"/>
    <property type="match status" value="1"/>
</dbReference>
<accession>A0ABV3YU68</accession>
<dbReference type="InterPro" id="IPR020617">
    <property type="entry name" value="Thiolase_C"/>
</dbReference>
<evidence type="ECO:0000256" key="4">
    <source>
        <dbReference type="RuleBase" id="RU003557"/>
    </source>
</evidence>